<comment type="similarity">
    <text evidence="2">Belongs to the crooked-neck family.</text>
</comment>
<dbReference type="InterPro" id="IPR045075">
    <property type="entry name" value="Syf1-like"/>
</dbReference>
<dbReference type="OrthoDB" id="541719at2759"/>
<dbReference type="EMBL" id="KZ857545">
    <property type="protein sequence ID" value="RDX40618.1"/>
    <property type="molecule type" value="Genomic_DNA"/>
</dbReference>
<protein>
    <recommendedName>
        <fullName evidence="10">Suppressor of forked domain-containing protein</fullName>
    </recommendedName>
</protein>
<evidence type="ECO:0000313" key="9">
    <source>
        <dbReference type="Proteomes" id="UP000256964"/>
    </source>
</evidence>
<keyword evidence="6" id="KW-0539">Nucleus</keyword>
<evidence type="ECO:0008006" key="10">
    <source>
        <dbReference type="Google" id="ProtNLM"/>
    </source>
</evidence>
<evidence type="ECO:0000256" key="5">
    <source>
        <dbReference type="ARBA" id="ARBA00023187"/>
    </source>
</evidence>
<dbReference type="Proteomes" id="UP000256964">
    <property type="component" value="Unassembled WGS sequence"/>
</dbReference>
<dbReference type="Gene3D" id="1.25.40.10">
    <property type="entry name" value="Tetratricopeptide repeat domain"/>
    <property type="match status" value="1"/>
</dbReference>
<dbReference type="GO" id="GO:0071014">
    <property type="term" value="C:post-mRNA release spliceosomal complex"/>
    <property type="evidence" value="ECO:0007669"/>
    <property type="project" value="TreeGrafter"/>
</dbReference>
<evidence type="ECO:0000313" key="8">
    <source>
        <dbReference type="EMBL" id="RDX40618.1"/>
    </source>
</evidence>
<feature type="region of interest" description="Disordered" evidence="7">
    <location>
        <begin position="197"/>
        <end position="231"/>
    </location>
</feature>
<name>A0A371CK06_9APHY</name>
<proteinExistence type="inferred from homology"/>
<sequence length="294" mass="32567">MYDRISRRSEDFQILVVTAGCGQPVPRHSSYEMELKGCNVQHARNLFDCAVTLLPHVDQLWYKYAYLEELLQNIPGARQVFERWMQGNQTTGHGRRTSSSSNATRSSTAPVPSTSDGSPSGLSQGDCCMQDPWDEGRKRPSELPALCYVMATVEEFRAARSDASSACPRVLFPAPAPRYEYSNIGRHVLLLDEHKQPMQPRYERNSPKSAKVVSDEDNGEPSSRGGPAANGHPVGCSYGVAPWSVAKAAAQSAADNAAQTAPGYIQLEFDLRKFDRVRELYQKYIEYDPTNSAA</sequence>
<keyword evidence="4" id="KW-0677">Repeat</keyword>
<evidence type="ECO:0000256" key="3">
    <source>
        <dbReference type="ARBA" id="ARBA00022664"/>
    </source>
</evidence>
<feature type="compositionally biased region" description="Basic and acidic residues" evidence="7">
    <location>
        <begin position="197"/>
        <end position="206"/>
    </location>
</feature>
<dbReference type="GO" id="GO:0000974">
    <property type="term" value="C:Prp19 complex"/>
    <property type="evidence" value="ECO:0007669"/>
    <property type="project" value="TreeGrafter"/>
</dbReference>
<dbReference type="SUPFAM" id="SSF48452">
    <property type="entry name" value="TPR-like"/>
    <property type="match status" value="1"/>
</dbReference>
<keyword evidence="5" id="KW-0508">mRNA splicing</keyword>
<dbReference type="GO" id="GO:0071007">
    <property type="term" value="C:U2-type catalytic step 2 spliceosome"/>
    <property type="evidence" value="ECO:0007669"/>
    <property type="project" value="TreeGrafter"/>
</dbReference>
<feature type="compositionally biased region" description="Polar residues" evidence="7">
    <location>
        <begin position="110"/>
        <end position="123"/>
    </location>
</feature>
<gene>
    <name evidence="8" type="ORF">OH76DRAFT_1490141</name>
</gene>
<keyword evidence="9" id="KW-1185">Reference proteome</keyword>
<dbReference type="InterPro" id="IPR011990">
    <property type="entry name" value="TPR-like_helical_dom_sf"/>
</dbReference>
<dbReference type="PANTHER" id="PTHR11246">
    <property type="entry name" value="PRE-MRNA SPLICING FACTOR"/>
    <property type="match status" value="1"/>
</dbReference>
<keyword evidence="3" id="KW-0507">mRNA processing</keyword>
<dbReference type="GO" id="GO:0000245">
    <property type="term" value="P:spliceosomal complex assembly"/>
    <property type="evidence" value="ECO:0007669"/>
    <property type="project" value="TreeGrafter"/>
</dbReference>
<dbReference type="PANTHER" id="PTHR11246:SF3">
    <property type="entry name" value="CROOKED NECK-LIKE PROTEIN 1"/>
    <property type="match status" value="1"/>
</dbReference>
<reference evidence="8 9" key="1">
    <citation type="journal article" date="2018" name="Biotechnol. Biofuels">
        <title>Integrative visual omics of the white-rot fungus Polyporus brumalis exposes the biotechnological potential of its oxidative enzymes for delignifying raw plant biomass.</title>
        <authorList>
            <person name="Miyauchi S."/>
            <person name="Rancon A."/>
            <person name="Drula E."/>
            <person name="Hage H."/>
            <person name="Chaduli D."/>
            <person name="Favel A."/>
            <person name="Grisel S."/>
            <person name="Henrissat B."/>
            <person name="Herpoel-Gimbert I."/>
            <person name="Ruiz-Duenas F.J."/>
            <person name="Chevret D."/>
            <person name="Hainaut M."/>
            <person name="Lin J."/>
            <person name="Wang M."/>
            <person name="Pangilinan J."/>
            <person name="Lipzen A."/>
            <person name="Lesage-Meessen L."/>
            <person name="Navarro D."/>
            <person name="Riley R."/>
            <person name="Grigoriev I.V."/>
            <person name="Zhou S."/>
            <person name="Raouche S."/>
            <person name="Rosso M.N."/>
        </authorList>
    </citation>
    <scope>NUCLEOTIDE SEQUENCE [LARGE SCALE GENOMIC DNA]</scope>
    <source>
        <strain evidence="8 9">BRFM 1820</strain>
    </source>
</reference>
<accession>A0A371CK06</accession>
<feature type="region of interest" description="Disordered" evidence="7">
    <location>
        <begin position="89"/>
        <end position="135"/>
    </location>
</feature>
<evidence type="ECO:0000256" key="1">
    <source>
        <dbReference type="ARBA" id="ARBA00004123"/>
    </source>
</evidence>
<evidence type="ECO:0000256" key="7">
    <source>
        <dbReference type="SAM" id="MobiDB-lite"/>
    </source>
</evidence>
<evidence type="ECO:0000256" key="6">
    <source>
        <dbReference type="ARBA" id="ARBA00023242"/>
    </source>
</evidence>
<evidence type="ECO:0000256" key="2">
    <source>
        <dbReference type="ARBA" id="ARBA00008644"/>
    </source>
</evidence>
<feature type="compositionally biased region" description="Low complexity" evidence="7">
    <location>
        <begin position="98"/>
        <end position="109"/>
    </location>
</feature>
<evidence type="ECO:0000256" key="4">
    <source>
        <dbReference type="ARBA" id="ARBA00022737"/>
    </source>
</evidence>
<dbReference type="STRING" id="139420.A0A371CK06"/>
<dbReference type="GO" id="GO:0071011">
    <property type="term" value="C:precatalytic spliceosome"/>
    <property type="evidence" value="ECO:0007669"/>
    <property type="project" value="TreeGrafter"/>
</dbReference>
<organism evidence="8 9">
    <name type="scientific">Lentinus brumalis</name>
    <dbReference type="NCBI Taxonomy" id="2498619"/>
    <lineage>
        <taxon>Eukaryota</taxon>
        <taxon>Fungi</taxon>
        <taxon>Dikarya</taxon>
        <taxon>Basidiomycota</taxon>
        <taxon>Agaricomycotina</taxon>
        <taxon>Agaricomycetes</taxon>
        <taxon>Polyporales</taxon>
        <taxon>Polyporaceae</taxon>
        <taxon>Lentinus</taxon>
    </lineage>
</organism>
<dbReference type="AlphaFoldDB" id="A0A371CK06"/>
<comment type="subcellular location">
    <subcellularLocation>
        <location evidence="1">Nucleus</location>
    </subcellularLocation>
</comment>